<evidence type="ECO:0000313" key="3">
    <source>
        <dbReference type="Proteomes" id="UP000439903"/>
    </source>
</evidence>
<protein>
    <submittedName>
        <fullName evidence="2">Uncharacterized protein</fullName>
    </submittedName>
</protein>
<reference evidence="2 3" key="1">
    <citation type="journal article" date="2019" name="Environ. Microbiol.">
        <title>At the nexus of three kingdoms: the genome of the mycorrhizal fungus Gigaspora margarita provides insights into plant, endobacterial and fungal interactions.</title>
        <authorList>
            <person name="Venice F."/>
            <person name="Ghignone S."/>
            <person name="Salvioli di Fossalunga A."/>
            <person name="Amselem J."/>
            <person name="Novero M."/>
            <person name="Xianan X."/>
            <person name="Sedzielewska Toro K."/>
            <person name="Morin E."/>
            <person name="Lipzen A."/>
            <person name="Grigoriev I.V."/>
            <person name="Henrissat B."/>
            <person name="Martin F.M."/>
            <person name="Bonfante P."/>
        </authorList>
    </citation>
    <scope>NUCLEOTIDE SEQUENCE [LARGE SCALE GENOMIC DNA]</scope>
    <source>
        <strain evidence="2 3">BEG34</strain>
    </source>
</reference>
<feature type="compositionally biased region" description="Polar residues" evidence="1">
    <location>
        <begin position="317"/>
        <end position="328"/>
    </location>
</feature>
<evidence type="ECO:0000256" key="1">
    <source>
        <dbReference type="SAM" id="MobiDB-lite"/>
    </source>
</evidence>
<comment type="caution">
    <text evidence="2">The sequence shown here is derived from an EMBL/GenBank/DDBJ whole genome shotgun (WGS) entry which is preliminary data.</text>
</comment>
<dbReference type="EMBL" id="WTPW01000845">
    <property type="protein sequence ID" value="KAF0475502.1"/>
    <property type="molecule type" value="Genomic_DNA"/>
</dbReference>
<evidence type="ECO:0000313" key="2">
    <source>
        <dbReference type="EMBL" id="KAF0475502.1"/>
    </source>
</evidence>
<organism evidence="2 3">
    <name type="scientific">Gigaspora margarita</name>
    <dbReference type="NCBI Taxonomy" id="4874"/>
    <lineage>
        <taxon>Eukaryota</taxon>
        <taxon>Fungi</taxon>
        <taxon>Fungi incertae sedis</taxon>
        <taxon>Mucoromycota</taxon>
        <taxon>Glomeromycotina</taxon>
        <taxon>Glomeromycetes</taxon>
        <taxon>Diversisporales</taxon>
        <taxon>Gigasporaceae</taxon>
        <taxon>Gigaspora</taxon>
    </lineage>
</organism>
<dbReference type="OrthoDB" id="10416806at2759"/>
<proteinExistence type="predicted"/>
<keyword evidence="3" id="KW-1185">Reference proteome</keyword>
<gene>
    <name evidence="2" type="ORF">F8M41_024611</name>
</gene>
<dbReference type="AlphaFoldDB" id="A0A8H3XK06"/>
<feature type="compositionally biased region" description="Basic and acidic residues" evidence="1">
    <location>
        <begin position="330"/>
        <end position="351"/>
    </location>
</feature>
<name>A0A8H3XK06_GIGMA</name>
<feature type="region of interest" description="Disordered" evidence="1">
    <location>
        <begin position="317"/>
        <end position="392"/>
    </location>
</feature>
<sequence length="392" mass="45162">MATSSISYSYLSKKILDCEIPPEETFNTLSLDHQIEILKSCYNIQRKLLIKLLEDKKNEQAIIEIPNIQPPKRDKTKPSKLKLSELCPWLPKNYFLKIKADFTPHLEENKIAESITWAHLGYSVRESWVLDRRNKKTKFKDTESNIQVTSSEDELEILNHDVNQNIEDKENEDFSDIVSNKNYNKTTIVNEYDNDDDLEFLNSSYSNTFVNLDSNTIASGSNIISSYNNNTSSSYYHESASSSDNETTENVTFQTNEDILKSSSPIKKNVDKISNRTRQKCDTNFVRIEQSLENPLPRRIQRKDALPLSSLNDNLFASNDSLKSSSPIKENIDRVSNRTRQKNDANFEKNEGNPIPKRIRKEDTLLSSDKNNARKVQKVNTRSKASNKARQY</sequence>
<accession>A0A8H3XK06</accession>
<dbReference type="Proteomes" id="UP000439903">
    <property type="component" value="Unassembled WGS sequence"/>
</dbReference>